<feature type="compositionally biased region" description="Low complexity" evidence="1">
    <location>
        <begin position="33"/>
        <end position="49"/>
    </location>
</feature>
<evidence type="ECO:0000256" key="1">
    <source>
        <dbReference type="SAM" id="MobiDB-lite"/>
    </source>
</evidence>
<sequence length="160" mass="16740">MVLAVDVRTAFPVDFKSFTQSESRIRAIVTTGAPELPGAGAGATAVAPPENVPGAPADGAIPTAGGRRSRDFASSRQSHGLCDVQSDTKRSTALKSLAQAFGSGFQHGFQPGTALALGLRRLAPARHERQARQSAMLRIRVVQSTEGDGAAAWWWEASTA</sequence>
<protein>
    <submittedName>
        <fullName evidence="2">Uncharacterized protein</fullName>
    </submittedName>
</protein>
<name>A0ABR2CHH1_9ROSI</name>
<reference evidence="2 3" key="1">
    <citation type="journal article" date="2024" name="G3 (Bethesda)">
        <title>Genome assembly of Hibiscus sabdariffa L. provides insights into metabolisms of medicinal natural products.</title>
        <authorList>
            <person name="Kim T."/>
        </authorList>
    </citation>
    <scope>NUCLEOTIDE SEQUENCE [LARGE SCALE GENOMIC DNA]</scope>
    <source>
        <strain evidence="2">TK-2024</strain>
        <tissue evidence="2">Old leaves</tissue>
    </source>
</reference>
<keyword evidence="3" id="KW-1185">Reference proteome</keyword>
<organism evidence="2 3">
    <name type="scientific">Hibiscus sabdariffa</name>
    <name type="common">roselle</name>
    <dbReference type="NCBI Taxonomy" id="183260"/>
    <lineage>
        <taxon>Eukaryota</taxon>
        <taxon>Viridiplantae</taxon>
        <taxon>Streptophyta</taxon>
        <taxon>Embryophyta</taxon>
        <taxon>Tracheophyta</taxon>
        <taxon>Spermatophyta</taxon>
        <taxon>Magnoliopsida</taxon>
        <taxon>eudicotyledons</taxon>
        <taxon>Gunneridae</taxon>
        <taxon>Pentapetalae</taxon>
        <taxon>rosids</taxon>
        <taxon>malvids</taxon>
        <taxon>Malvales</taxon>
        <taxon>Malvaceae</taxon>
        <taxon>Malvoideae</taxon>
        <taxon>Hibiscus</taxon>
    </lineage>
</organism>
<gene>
    <name evidence="2" type="ORF">V6N12_012210</name>
</gene>
<proteinExistence type="predicted"/>
<dbReference type="EMBL" id="JBBPBM010000052">
    <property type="protein sequence ID" value="KAK8518976.1"/>
    <property type="molecule type" value="Genomic_DNA"/>
</dbReference>
<evidence type="ECO:0000313" key="2">
    <source>
        <dbReference type="EMBL" id="KAK8518976.1"/>
    </source>
</evidence>
<dbReference type="Proteomes" id="UP001472677">
    <property type="component" value="Unassembled WGS sequence"/>
</dbReference>
<feature type="region of interest" description="Disordered" evidence="1">
    <location>
        <begin position="33"/>
        <end position="84"/>
    </location>
</feature>
<accession>A0ABR2CHH1</accession>
<comment type="caution">
    <text evidence="2">The sequence shown here is derived from an EMBL/GenBank/DDBJ whole genome shotgun (WGS) entry which is preliminary data.</text>
</comment>
<evidence type="ECO:0000313" key="3">
    <source>
        <dbReference type="Proteomes" id="UP001472677"/>
    </source>
</evidence>